<dbReference type="EMBL" id="AVOT02039614">
    <property type="protein sequence ID" value="MBW0534716.1"/>
    <property type="molecule type" value="Genomic_DNA"/>
</dbReference>
<dbReference type="GO" id="GO:0015074">
    <property type="term" value="P:DNA integration"/>
    <property type="evidence" value="ECO:0007669"/>
    <property type="project" value="InterPro"/>
</dbReference>
<protein>
    <recommendedName>
        <fullName evidence="2">Integrase catalytic domain-containing protein</fullName>
    </recommendedName>
</protein>
<dbReference type="AlphaFoldDB" id="A0A9Q3I977"/>
<evidence type="ECO:0000313" key="3">
    <source>
        <dbReference type="EMBL" id="MBW0534716.1"/>
    </source>
</evidence>
<dbReference type="InterPro" id="IPR050951">
    <property type="entry name" value="Retrovirus_Pol_polyprotein"/>
</dbReference>
<gene>
    <name evidence="3" type="ORF">O181_074431</name>
</gene>
<reference evidence="3" key="1">
    <citation type="submission" date="2021-03" db="EMBL/GenBank/DDBJ databases">
        <title>Draft genome sequence of rust myrtle Austropuccinia psidii MF-1, a brazilian biotype.</title>
        <authorList>
            <person name="Quecine M.C."/>
            <person name="Pachon D.M.R."/>
            <person name="Bonatelli M.L."/>
            <person name="Correr F.H."/>
            <person name="Franceschini L.M."/>
            <person name="Leite T.F."/>
            <person name="Margarido G.R.A."/>
            <person name="Almeida C.A."/>
            <person name="Ferrarezi J.A."/>
            <person name="Labate C.A."/>
        </authorList>
    </citation>
    <scope>NUCLEOTIDE SEQUENCE</scope>
    <source>
        <strain evidence="3">MF-1</strain>
    </source>
</reference>
<dbReference type="Gene3D" id="1.10.340.70">
    <property type="match status" value="1"/>
</dbReference>
<dbReference type="GO" id="GO:0005634">
    <property type="term" value="C:nucleus"/>
    <property type="evidence" value="ECO:0007669"/>
    <property type="project" value="UniProtKB-ARBA"/>
</dbReference>
<dbReference type="Proteomes" id="UP000765509">
    <property type="component" value="Unassembled WGS sequence"/>
</dbReference>
<evidence type="ECO:0000259" key="2">
    <source>
        <dbReference type="PROSITE" id="PS50994"/>
    </source>
</evidence>
<dbReference type="Gene3D" id="3.30.420.10">
    <property type="entry name" value="Ribonuclease H-like superfamily/Ribonuclease H"/>
    <property type="match status" value="1"/>
</dbReference>
<dbReference type="GO" id="GO:0003723">
    <property type="term" value="F:RNA binding"/>
    <property type="evidence" value="ECO:0007669"/>
    <property type="project" value="UniProtKB-KW"/>
</dbReference>
<feature type="domain" description="Integrase catalytic" evidence="2">
    <location>
        <begin position="115"/>
        <end position="281"/>
    </location>
</feature>
<proteinExistence type="predicted"/>
<name>A0A9Q3I977_9BASI</name>
<keyword evidence="4" id="KW-1185">Reference proteome</keyword>
<accession>A0A9Q3I977</accession>
<dbReference type="InterPro" id="IPR012337">
    <property type="entry name" value="RNaseH-like_sf"/>
</dbReference>
<dbReference type="PANTHER" id="PTHR37984">
    <property type="entry name" value="PROTEIN CBG26694"/>
    <property type="match status" value="1"/>
</dbReference>
<dbReference type="InterPro" id="IPR001584">
    <property type="entry name" value="Integrase_cat-core"/>
</dbReference>
<keyword evidence="1" id="KW-0694">RNA-binding</keyword>
<sequence length="422" mass="48460">MKDCKDPCLSSKLDEIWKKAYDERRFHLLDGILYHRTKNTCFMTLTDRTMINTILHKCHDSVAAGHLSEDRALERVKTCSWGPNWKKDVSEYCQTCYRCQKANRAAGKKFGMMIQIQEPKSPWVTALPPGGDKSYNACLVLVDRFSKRPMFLPCHKDETAMETAIMIWNKGISHTGLFQSIISYRDPKFTSALWTNLHNLFGTKLSFSTDHHPQTDGLAERMIQTLEDMIRRFCAHELEFKDPDGFTHHSYTLIPALKLAYKTSIHSTTGKTPAMLGKGWNPRIPYDTLKKNLVDINPTASSFKLILVKERHHANICIQDLFKYAKERWDKSHKPPEFKIGHLVLVSALNFKNIKGPKKLKDFFAGPFMIQALHGPNAVQVELTGELMKKNPSFLVSLIETYSSSNKELFTLRKNPHLKYPL</sequence>
<comment type="caution">
    <text evidence="3">The sequence shown here is derived from an EMBL/GenBank/DDBJ whole genome shotgun (WGS) entry which is preliminary data.</text>
</comment>
<dbReference type="Pfam" id="PF17921">
    <property type="entry name" value="Integrase_H2C2"/>
    <property type="match status" value="1"/>
</dbReference>
<dbReference type="OrthoDB" id="2595244at2759"/>
<dbReference type="InterPro" id="IPR036397">
    <property type="entry name" value="RNaseH_sf"/>
</dbReference>
<evidence type="ECO:0000256" key="1">
    <source>
        <dbReference type="ARBA" id="ARBA00022884"/>
    </source>
</evidence>
<dbReference type="InterPro" id="IPR041588">
    <property type="entry name" value="Integrase_H2C2"/>
</dbReference>
<organism evidence="3 4">
    <name type="scientific">Austropuccinia psidii MF-1</name>
    <dbReference type="NCBI Taxonomy" id="1389203"/>
    <lineage>
        <taxon>Eukaryota</taxon>
        <taxon>Fungi</taxon>
        <taxon>Dikarya</taxon>
        <taxon>Basidiomycota</taxon>
        <taxon>Pucciniomycotina</taxon>
        <taxon>Pucciniomycetes</taxon>
        <taxon>Pucciniales</taxon>
        <taxon>Sphaerophragmiaceae</taxon>
        <taxon>Austropuccinia</taxon>
    </lineage>
</organism>
<dbReference type="SUPFAM" id="SSF53098">
    <property type="entry name" value="Ribonuclease H-like"/>
    <property type="match status" value="1"/>
</dbReference>
<dbReference type="PANTHER" id="PTHR37984:SF5">
    <property type="entry name" value="PROTEIN NYNRIN-LIKE"/>
    <property type="match status" value="1"/>
</dbReference>
<dbReference type="PROSITE" id="PS50994">
    <property type="entry name" value="INTEGRASE"/>
    <property type="match status" value="1"/>
</dbReference>
<evidence type="ECO:0000313" key="4">
    <source>
        <dbReference type="Proteomes" id="UP000765509"/>
    </source>
</evidence>